<dbReference type="FunFam" id="1.10.10.350:FF:000002">
    <property type="entry name" value="Glutamate--tRNA ligase"/>
    <property type="match status" value="1"/>
</dbReference>
<dbReference type="InterPro" id="IPR020751">
    <property type="entry name" value="aa-tRNA-synth_I_codon-bd_sub2"/>
</dbReference>
<comment type="caution">
    <text evidence="14">The sequence shown here is derived from an EMBL/GenBank/DDBJ whole genome shotgun (WGS) entry which is preliminary data.</text>
</comment>
<accession>A0A1Y3PPY1</accession>
<evidence type="ECO:0000313" key="15">
    <source>
        <dbReference type="Proteomes" id="UP000196475"/>
    </source>
</evidence>
<dbReference type="CDD" id="cd00808">
    <property type="entry name" value="GluRS_core"/>
    <property type="match status" value="1"/>
</dbReference>
<feature type="short sequence motif" description="'KMSKS' region" evidence="11">
    <location>
        <begin position="251"/>
        <end position="255"/>
    </location>
</feature>
<dbReference type="SUPFAM" id="SSF52374">
    <property type="entry name" value="Nucleotidylyl transferase"/>
    <property type="match status" value="1"/>
</dbReference>
<dbReference type="FunFam" id="3.40.50.620:FF:000007">
    <property type="entry name" value="Glutamate--tRNA ligase"/>
    <property type="match status" value="1"/>
</dbReference>
<dbReference type="PRINTS" id="PR00987">
    <property type="entry name" value="TRNASYNTHGLU"/>
</dbReference>
<feature type="binding site" evidence="11">
    <location>
        <position position="107"/>
    </location>
    <ligand>
        <name>Zn(2+)</name>
        <dbReference type="ChEBI" id="CHEBI:29105"/>
    </ligand>
</feature>
<dbReference type="InterPro" id="IPR049940">
    <property type="entry name" value="GluQ/Sye"/>
</dbReference>
<evidence type="ECO:0000256" key="6">
    <source>
        <dbReference type="ARBA" id="ARBA00022741"/>
    </source>
</evidence>
<protein>
    <recommendedName>
        <fullName evidence="11">Glutamate--tRNA ligase</fullName>
        <ecNumber evidence="11">6.1.1.17</ecNumber>
    </recommendedName>
    <alternativeName>
        <fullName evidence="11">Glutamyl-tRNA synthetase</fullName>
        <shortName evidence="11">GluRS</shortName>
    </alternativeName>
</protein>
<proteinExistence type="inferred from homology"/>
<evidence type="ECO:0000256" key="8">
    <source>
        <dbReference type="ARBA" id="ARBA00022917"/>
    </source>
</evidence>
<name>A0A1Y3PPY1_9BACI</name>
<dbReference type="InterPro" id="IPR033910">
    <property type="entry name" value="GluRS_core"/>
</dbReference>
<feature type="binding site" evidence="11">
    <location>
        <position position="136"/>
    </location>
    <ligand>
        <name>Zn(2+)</name>
        <dbReference type="ChEBI" id="CHEBI:29105"/>
    </ligand>
</feature>
<evidence type="ECO:0000256" key="4">
    <source>
        <dbReference type="ARBA" id="ARBA00022490"/>
    </source>
</evidence>
<evidence type="ECO:0000256" key="7">
    <source>
        <dbReference type="ARBA" id="ARBA00022840"/>
    </source>
</evidence>
<evidence type="ECO:0000259" key="12">
    <source>
        <dbReference type="Pfam" id="PF00749"/>
    </source>
</evidence>
<dbReference type="PROSITE" id="PS00178">
    <property type="entry name" value="AA_TRNA_LIGASE_I"/>
    <property type="match status" value="1"/>
</dbReference>
<comment type="cofactor">
    <cofactor evidence="11">
        <name>Zn(2+)</name>
        <dbReference type="ChEBI" id="CHEBI:29105"/>
    </cofactor>
    <text evidence="11">Binds 1 zinc ion per subunit.</text>
</comment>
<dbReference type="Pfam" id="PF19269">
    <property type="entry name" value="Anticodon_2"/>
    <property type="match status" value="1"/>
</dbReference>
<keyword evidence="7 11" id="KW-0067">ATP-binding</keyword>
<keyword evidence="9 11" id="KW-0030">Aminoacyl-tRNA synthetase</keyword>
<evidence type="ECO:0000256" key="3">
    <source>
        <dbReference type="ARBA" id="ARBA00011245"/>
    </source>
</evidence>
<feature type="domain" description="Glutamyl/glutaminyl-tRNA synthetase class Ib catalytic" evidence="12">
    <location>
        <begin position="3"/>
        <end position="322"/>
    </location>
</feature>
<feature type="short sequence motif" description="'HIGH' region" evidence="11">
    <location>
        <begin position="10"/>
        <end position="20"/>
    </location>
</feature>
<dbReference type="EMBL" id="LZRT01000052">
    <property type="protein sequence ID" value="OUM89104.1"/>
    <property type="molecule type" value="Genomic_DNA"/>
</dbReference>
<keyword evidence="8 11" id="KW-0648">Protein biosynthesis</keyword>
<evidence type="ECO:0000259" key="13">
    <source>
        <dbReference type="Pfam" id="PF19269"/>
    </source>
</evidence>
<feature type="binding site" evidence="11">
    <location>
        <position position="134"/>
    </location>
    <ligand>
        <name>Zn(2+)</name>
        <dbReference type="ChEBI" id="CHEBI:29105"/>
    </ligand>
</feature>
<feature type="binding site" evidence="11">
    <location>
        <position position="109"/>
    </location>
    <ligand>
        <name>Zn(2+)</name>
        <dbReference type="ChEBI" id="CHEBI:29105"/>
    </ligand>
</feature>
<gene>
    <name evidence="11" type="primary">gltX</name>
    <name evidence="14" type="ORF">BAA01_03385</name>
</gene>
<dbReference type="NCBIfam" id="TIGR00464">
    <property type="entry name" value="gltX_bact"/>
    <property type="match status" value="1"/>
</dbReference>
<feature type="binding site" evidence="11">
    <location>
        <position position="254"/>
    </location>
    <ligand>
        <name>ATP</name>
        <dbReference type="ChEBI" id="CHEBI:30616"/>
    </ligand>
</feature>
<dbReference type="Pfam" id="PF00749">
    <property type="entry name" value="tRNA-synt_1c"/>
    <property type="match status" value="1"/>
</dbReference>
<keyword evidence="6 11" id="KW-0547">Nucleotide-binding</keyword>
<keyword evidence="11" id="KW-0479">Metal-binding</keyword>
<evidence type="ECO:0000256" key="2">
    <source>
        <dbReference type="ARBA" id="ARBA00007894"/>
    </source>
</evidence>
<dbReference type="InterPro" id="IPR014729">
    <property type="entry name" value="Rossmann-like_a/b/a_fold"/>
</dbReference>
<dbReference type="GO" id="GO:0006424">
    <property type="term" value="P:glutamyl-tRNA aminoacylation"/>
    <property type="evidence" value="ECO:0007669"/>
    <property type="project" value="UniProtKB-UniRule"/>
</dbReference>
<dbReference type="PANTHER" id="PTHR43311:SF2">
    <property type="entry name" value="GLUTAMATE--TRNA LIGASE, MITOCHONDRIAL-RELATED"/>
    <property type="match status" value="1"/>
</dbReference>
<evidence type="ECO:0000256" key="10">
    <source>
        <dbReference type="ARBA" id="ARBA00048351"/>
    </source>
</evidence>
<dbReference type="SUPFAM" id="SSF48163">
    <property type="entry name" value="An anticodon-binding domain of class I aminoacyl-tRNA synthetases"/>
    <property type="match status" value="1"/>
</dbReference>
<dbReference type="Proteomes" id="UP000196475">
    <property type="component" value="Unassembled WGS sequence"/>
</dbReference>
<evidence type="ECO:0000256" key="9">
    <source>
        <dbReference type="ARBA" id="ARBA00023146"/>
    </source>
</evidence>
<dbReference type="Gene3D" id="1.10.10.350">
    <property type="match status" value="1"/>
</dbReference>
<dbReference type="EC" id="6.1.1.17" evidence="11"/>
<organism evidence="14 15">
    <name type="scientific">Bacillus thermozeamaize</name>
    <dbReference type="NCBI Taxonomy" id="230954"/>
    <lineage>
        <taxon>Bacteria</taxon>
        <taxon>Bacillati</taxon>
        <taxon>Bacillota</taxon>
        <taxon>Bacilli</taxon>
        <taxon>Bacillales</taxon>
        <taxon>Bacillaceae</taxon>
        <taxon>Bacillus</taxon>
    </lineage>
</organism>
<comment type="similarity">
    <text evidence="2 11">Belongs to the class-I aminoacyl-tRNA synthetase family. Glutamate--tRNA ligase type 1 subfamily.</text>
</comment>
<dbReference type="InterPro" id="IPR008925">
    <property type="entry name" value="aa_tRNA-synth_I_cd-bd_sf"/>
</dbReference>
<dbReference type="InterPro" id="IPR045462">
    <property type="entry name" value="aa-tRNA-synth_I_cd-bd"/>
</dbReference>
<comment type="subunit">
    <text evidence="3 11">Monomer.</text>
</comment>
<feature type="domain" description="Aminoacyl-tRNA synthetase class I anticodon-binding" evidence="13">
    <location>
        <begin position="337"/>
        <end position="482"/>
    </location>
</feature>
<comment type="catalytic activity">
    <reaction evidence="10 11">
        <text>tRNA(Glu) + L-glutamate + ATP = L-glutamyl-tRNA(Glu) + AMP + diphosphate</text>
        <dbReference type="Rhea" id="RHEA:23540"/>
        <dbReference type="Rhea" id="RHEA-COMP:9663"/>
        <dbReference type="Rhea" id="RHEA-COMP:9680"/>
        <dbReference type="ChEBI" id="CHEBI:29985"/>
        <dbReference type="ChEBI" id="CHEBI:30616"/>
        <dbReference type="ChEBI" id="CHEBI:33019"/>
        <dbReference type="ChEBI" id="CHEBI:78442"/>
        <dbReference type="ChEBI" id="CHEBI:78520"/>
        <dbReference type="ChEBI" id="CHEBI:456215"/>
        <dbReference type="EC" id="6.1.1.17"/>
    </reaction>
</comment>
<dbReference type="HAMAP" id="MF_00022">
    <property type="entry name" value="Glu_tRNA_synth_type1"/>
    <property type="match status" value="1"/>
</dbReference>
<dbReference type="GO" id="GO:0008270">
    <property type="term" value="F:zinc ion binding"/>
    <property type="evidence" value="ECO:0007669"/>
    <property type="project" value="UniProtKB-UniRule"/>
</dbReference>
<reference evidence="15" key="1">
    <citation type="submission" date="2016-06" db="EMBL/GenBank/DDBJ databases">
        <authorList>
            <person name="Nascimento L."/>
            <person name="Pereira R.V."/>
            <person name="Martins L.F."/>
            <person name="Quaggio R.B."/>
            <person name="Silva A.M."/>
            <person name="Setubal J.C."/>
        </authorList>
    </citation>
    <scope>NUCLEOTIDE SEQUENCE [LARGE SCALE GENOMIC DNA]</scope>
</reference>
<evidence type="ECO:0000256" key="5">
    <source>
        <dbReference type="ARBA" id="ARBA00022598"/>
    </source>
</evidence>
<dbReference type="GO" id="GO:0004818">
    <property type="term" value="F:glutamate-tRNA ligase activity"/>
    <property type="evidence" value="ECO:0007669"/>
    <property type="project" value="UniProtKB-UniRule"/>
</dbReference>
<sequence length="492" mass="56607">MKKVRVRYAPSPTGHLHIGGARTALFNWLFARNRGGAFIIRFEDTDQERNVANAEQTQLEGLRWLGIDWDESVDIGGPYGPYRSMERLHLYRPYVQQLLDEGKAYPCYCTEEELQAVREQQQAAGEMPRYNGRCRHLSDAERRRLEAEGRKPSIRFRVPEDEWILIRDEVRGEVRFHTNDIGDFVIVRPDGIPVYNLAVVIDDHLMEITHVIRGEEHLSNTPRQVLIYQALGWEVPAFAHVSLIFNERRQKMSKRDETIIQFIEQYRELGYLPEAILNFLVLLGWAPEGEEEIFSKEELIRQFSLSRVSKSPAVFDTQKLAWMNNQYLKRADLERVVSLAVPHLEKAGRLPKQRTPEQEQWVRALVGLYQEQMHYAAEIVSLSGMFFEETVQYTPEALEVLEGEQVPAVLSAFLQKVKAASRLEAETVKQWLKEVQKETGFKGKQLFMPIRAAVTGLTQGPDLPVTIQLLGKERVAARLQQILDSQTANAGK</sequence>
<dbReference type="InterPro" id="IPR001412">
    <property type="entry name" value="aa-tRNA-synth_I_CS"/>
</dbReference>
<dbReference type="InterPro" id="IPR004527">
    <property type="entry name" value="Glu-tRNA-ligase_bac/mito"/>
</dbReference>
<dbReference type="PANTHER" id="PTHR43311">
    <property type="entry name" value="GLUTAMATE--TRNA LIGASE"/>
    <property type="match status" value="1"/>
</dbReference>
<dbReference type="GO" id="GO:0005524">
    <property type="term" value="F:ATP binding"/>
    <property type="evidence" value="ECO:0007669"/>
    <property type="project" value="UniProtKB-UniRule"/>
</dbReference>
<evidence type="ECO:0000256" key="1">
    <source>
        <dbReference type="ARBA" id="ARBA00004496"/>
    </source>
</evidence>
<keyword evidence="4 11" id="KW-0963">Cytoplasm</keyword>
<dbReference type="InterPro" id="IPR000924">
    <property type="entry name" value="Glu/Gln-tRNA-synth"/>
</dbReference>
<dbReference type="GO" id="GO:0005829">
    <property type="term" value="C:cytosol"/>
    <property type="evidence" value="ECO:0007669"/>
    <property type="project" value="TreeGrafter"/>
</dbReference>
<evidence type="ECO:0000256" key="11">
    <source>
        <dbReference type="HAMAP-Rule" id="MF_00022"/>
    </source>
</evidence>
<evidence type="ECO:0000313" key="14">
    <source>
        <dbReference type="EMBL" id="OUM89104.1"/>
    </source>
</evidence>
<comment type="subcellular location">
    <subcellularLocation>
        <location evidence="1 11">Cytoplasm</location>
    </subcellularLocation>
</comment>
<dbReference type="Gene3D" id="3.40.50.620">
    <property type="entry name" value="HUPs"/>
    <property type="match status" value="1"/>
</dbReference>
<dbReference type="AlphaFoldDB" id="A0A1Y3PPY1"/>
<keyword evidence="11" id="KW-0862">Zinc</keyword>
<dbReference type="InterPro" id="IPR020058">
    <property type="entry name" value="Glu/Gln-tRNA-synth_Ib_cat-dom"/>
</dbReference>
<keyword evidence="5 11" id="KW-0436">Ligase</keyword>
<comment type="function">
    <text evidence="11">Catalyzes the attachment of glutamate to tRNA(Glu) in a two-step reaction: glutamate is first activated by ATP to form Glu-AMP and then transferred to the acceptor end of tRNA(Glu).</text>
</comment>
<dbReference type="GO" id="GO:0000049">
    <property type="term" value="F:tRNA binding"/>
    <property type="evidence" value="ECO:0007669"/>
    <property type="project" value="InterPro"/>
</dbReference>